<reference evidence="1 2" key="1">
    <citation type="submission" date="2019-02" db="EMBL/GenBank/DDBJ databases">
        <title>Genomic Encyclopedia of Archaeal and Bacterial Type Strains, Phase II (KMG-II): from individual species to whole genera.</title>
        <authorList>
            <person name="Goeker M."/>
        </authorList>
    </citation>
    <scope>NUCLEOTIDE SEQUENCE [LARGE SCALE GENOMIC DNA]</scope>
    <source>
        <strain evidence="1 2">DSM 18101</strain>
    </source>
</reference>
<keyword evidence="2" id="KW-1185">Reference proteome</keyword>
<accession>A0A4V2G1M3</accession>
<dbReference type="AlphaFoldDB" id="A0A4V2G1M3"/>
<gene>
    <name evidence="1" type="ORF">BDD14_6438</name>
</gene>
<dbReference type="RefSeq" id="WP_165420438.1">
    <property type="nucleotide sequence ID" value="NZ_SHKW01000007.1"/>
</dbReference>
<organism evidence="1 2">
    <name type="scientific">Edaphobacter modestus</name>
    <dbReference type="NCBI Taxonomy" id="388466"/>
    <lineage>
        <taxon>Bacteria</taxon>
        <taxon>Pseudomonadati</taxon>
        <taxon>Acidobacteriota</taxon>
        <taxon>Terriglobia</taxon>
        <taxon>Terriglobales</taxon>
        <taxon>Acidobacteriaceae</taxon>
        <taxon>Edaphobacter</taxon>
    </lineage>
</organism>
<comment type="caution">
    <text evidence="1">The sequence shown here is derived from an EMBL/GenBank/DDBJ whole genome shotgun (WGS) entry which is preliminary data.</text>
</comment>
<evidence type="ECO:0000313" key="2">
    <source>
        <dbReference type="Proteomes" id="UP000292958"/>
    </source>
</evidence>
<evidence type="ECO:0000313" key="1">
    <source>
        <dbReference type="EMBL" id="RZU29806.1"/>
    </source>
</evidence>
<sequence>MPGSTTTQDRSGTRDVAPVRFAFRIRNYVGVLDEKYFVAQWLARTLPCQRFAAHLTIYCA</sequence>
<proteinExistence type="predicted"/>
<dbReference type="EMBL" id="SHKW01000007">
    <property type="protein sequence ID" value="RZU29806.1"/>
    <property type="molecule type" value="Genomic_DNA"/>
</dbReference>
<dbReference type="Proteomes" id="UP000292958">
    <property type="component" value="Unassembled WGS sequence"/>
</dbReference>
<protein>
    <submittedName>
        <fullName evidence="1">Uncharacterized protein</fullName>
    </submittedName>
</protein>
<name>A0A4V2G1M3_9BACT</name>